<keyword evidence="2 8" id="KW-0812">Transmembrane</keyword>
<dbReference type="PROSITE" id="PS01186">
    <property type="entry name" value="EGF_2"/>
    <property type="match status" value="1"/>
</dbReference>
<evidence type="ECO:0000313" key="10">
    <source>
        <dbReference type="EMBL" id="CAH3161879.1"/>
    </source>
</evidence>
<evidence type="ECO:0000256" key="6">
    <source>
        <dbReference type="ARBA" id="ARBA00023170"/>
    </source>
</evidence>
<dbReference type="InterPro" id="IPR000276">
    <property type="entry name" value="GPCR_Rhodpsn"/>
</dbReference>
<dbReference type="PANTHER" id="PTHR45695">
    <property type="entry name" value="LEUCOKININ RECEPTOR-RELATED"/>
    <property type="match status" value="1"/>
</dbReference>
<name>A0ABN8QFR6_9CNID</name>
<evidence type="ECO:0000256" key="7">
    <source>
        <dbReference type="ARBA" id="ARBA00023224"/>
    </source>
</evidence>
<reference evidence="10 11" key="1">
    <citation type="submission" date="2022-05" db="EMBL/GenBank/DDBJ databases">
        <authorList>
            <consortium name="Genoscope - CEA"/>
            <person name="William W."/>
        </authorList>
    </citation>
    <scope>NUCLEOTIDE SEQUENCE [LARGE SCALE GENOMIC DNA]</scope>
</reference>
<dbReference type="PROSITE" id="PS00022">
    <property type="entry name" value="EGF_1"/>
    <property type="match status" value="1"/>
</dbReference>
<keyword evidence="7" id="KW-0807">Transducer</keyword>
<keyword evidence="3 8" id="KW-1133">Transmembrane helix</keyword>
<proteinExistence type="predicted"/>
<feature type="transmembrane region" description="Helical" evidence="8">
    <location>
        <begin position="28"/>
        <end position="57"/>
    </location>
</feature>
<evidence type="ECO:0000259" key="9">
    <source>
        <dbReference type="PROSITE" id="PS50262"/>
    </source>
</evidence>
<dbReference type="InterPro" id="IPR000884">
    <property type="entry name" value="TSP1_rpt"/>
</dbReference>
<dbReference type="PROSITE" id="PS50262">
    <property type="entry name" value="G_PROTEIN_RECEP_F1_2"/>
    <property type="match status" value="1"/>
</dbReference>
<keyword evidence="5 8" id="KW-0472">Membrane</keyword>
<dbReference type="PANTHER" id="PTHR45695:SF22">
    <property type="entry name" value="G-PROTEIN COUPLED RECEPTORS FAMILY 1 PROFILE DOMAIN-CONTAINING PROTEIN"/>
    <property type="match status" value="1"/>
</dbReference>
<dbReference type="SUPFAM" id="SSF81321">
    <property type="entry name" value="Family A G protein-coupled receptor-like"/>
    <property type="match status" value="1"/>
</dbReference>
<dbReference type="EMBL" id="CALNXK010000121">
    <property type="protein sequence ID" value="CAH3161879.1"/>
    <property type="molecule type" value="Genomic_DNA"/>
</dbReference>
<dbReference type="Proteomes" id="UP001159405">
    <property type="component" value="Unassembled WGS sequence"/>
</dbReference>
<dbReference type="InterPro" id="IPR017452">
    <property type="entry name" value="GPCR_Rhodpsn_7TM"/>
</dbReference>
<accession>A0ABN8QFR6</accession>
<evidence type="ECO:0000313" key="11">
    <source>
        <dbReference type="Proteomes" id="UP001159405"/>
    </source>
</evidence>
<dbReference type="Gene3D" id="1.20.1070.10">
    <property type="entry name" value="Rhodopsin 7-helix transmembrane proteins"/>
    <property type="match status" value="1"/>
</dbReference>
<feature type="transmembrane region" description="Helical" evidence="8">
    <location>
        <begin position="114"/>
        <end position="133"/>
    </location>
</feature>
<evidence type="ECO:0000256" key="4">
    <source>
        <dbReference type="ARBA" id="ARBA00023040"/>
    </source>
</evidence>
<keyword evidence="11" id="KW-1185">Reference proteome</keyword>
<protein>
    <recommendedName>
        <fullName evidence="9">G-protein coupled receptors family 1 profile domain-containing protein</fullName>
    </recommendedName>
</protein>
<dbReference type="InterPro" id="IPR000742">
    <property type="entry name" value="EGF"/>
</dbReference>
<comment type="caution">
    <text evidence="10">The sequence shown here is derived from an EMBL/GenBank/DDBJ whole genome shotgun (WGS) entry which is preliminary data.</text>
</comment>
<feature type="domain" description="G-protein coupled receptors family 1 profile" evidence="9">
    <location>
        <begin position="50"/>
        <end position="196"/>
    </location>
</feature>
<feature type="transmembrane region" description="Helical" evidence="8">
    <location>
        <begin position="78"/>
        <end position="102"/>
    </location>
</feature>
<evidence type="ECO:0000256" key="3">
    <source>
        <dbReference type="ARBA" id="ARBA00022989"/>
    </source>
</evidence>
<dbReference type="SMART" id="SM00209">
    <property type="entry name" value="TSP1"/>
    <property type="match status" value="2"/>
</dbReference>
<dbReference type="PRINTS" id="PR00237">
    <property type="entry name" value="GPCRRHODOPSN"/>
</dbReference>
<evidence type="ECO:0000256" key="5">
    <source>
        <dbReference type="ARBA" id="ARBA00023136"/>
    </source>
</evidence>
<dbReference type="CDD" id="cd00637">
    <property type="entry name" value="7tm_classA_rhodopsin-like"/>
    <property type="match status" value="1"/>
</dbReference>
<evidence type="ECO:0000256" key="1">
    <source>
        <dbReference type="ARBA" id="ARBA00004141"/>
    </source>
</evidence>
<evidence type="ECO:0000256" key="8">
    <source>
        <dbReference type="SAM" id="Phobius"/>
    </source>
</evidence>
<keyword evidence="4" id="KW-0297">G-protein coupled receptor</keyword>
<dbReference type="SUPFAM" id="SSF82895">
    <property type="entry name" value="TSP-1 type 1 repeat"/>
    <property type="match status" value="2"/>
</dbReference>
<sequence length="395" mass="43854">MYLNANTSLGLNLSDTSENTAVPNSISVVSFIGIFILCFYIIVYSTSTVGNFVVLYICHRSGRSAAFKPTRTGFFNRYIANLAIADLLFTQLTVFDAVYAILADWVFGAAMCKLQGFLVELCYSAAILTLIAISRERRKSISDLEMKSRIQRVKERKIFSIIVWIVAFVLCSPLLYAYNVVKTQTENVAVLVLFICFSSTDGWRRRRRRRCAVRNCAVSSWSSWSSCTANQCLQGGSQRRTRWQVTTPLCGGLECPSMEETRQCYGTRSVNCQLSSWSEWSSCSTPLGVSGIQTSSRHRIITEQCGGTCSTTFRKTRSCPEQSCLNGGSLHSNGTCFCNEGFSGDCCQKKLQEGEKNDEKGKSDESLNGNGTCLCKELEGYSGDCCKKELQEGKL</sequence>
<comment type="subcellular location">
    <subcellularLocation>
        <location evidence="1">Membrane</location>
        <topology evidence="1">Multi-pass membrane protein</topology>
    </subcellularLocation>
</comment>
<dbReference type="InterPro" id="IPR036383">
    <property type="entry name" value="TSP1_rpt_sf"/>
</dbReference>
<dbReference type="Gene3D" id="2.20.100.10">
    <property type="entry name" value="Thrombospondin type-1 (TSP1) repeat"/>
    <property type="match status" value="2"/>
</dbReference>
<feature type="transmembrane region" description="Helical" evidence="8">
    <location>
        <begin position="158"/>
        <end position="176"/>
    </location>
</feature>
<gene>
    <name evidence="10" type="ORF">PLOB_00005062</name>
</gene>
<evidence type="ECO:0000256" key="2">
    <source>
        <dbReference type="ARBA" id="ARBA00022692"/>
    </source>
</evidence>
<keyword evidence="6" id="KW-0675">Receptor</keyword>
<dbReference type="Pfam" id="PF00001">
    <property type="entry name" value="7tm_1"/>
    <property type="match status" value="1"/>
</dbReference>
<dbReference type="PROSITE" id="PS50092">
    <property type="entry name" value="TSP1"/>
    <property type="match status" value="2"/>
</dbReference>
<organism evidence="10 11">
    <name type="scientific">Porites lobata</name>
    <dbReference type="NCBI Taxonomy" id="104759"/>
    <lineage>
        <taxon>Eukaryota</taxon>
        <taxon>Metazoa</taxon>
        <taxon>Cnidaria</taxon>
        <taxon>Anthozoa</taxon>
        <taxon>Hexacorallia</taxon>
        <taxon>Scleractinia</taxon>
        <taxon>Fungiina</taxon>
        <taxon>Poritidae</taxon>
        <taxon>Porites</taxon>
    </lineage>
</organism>